<organism evidence="1 2">
    <name type="scientific">Rhizobium tropici</name>
    <dbReference type="NCBI Taxonomy" id="398"/>
    <lineage>
        <taxon>Bacteria</taxon>
        <taxon>Pseudomonadati</taxon>
        <taxon>Pseudomonadota</taxon>
        <taxon>Alphaproteobacteria</taxon>
        <taxon>Hyphomicrobiales</taxon>
        <taxon>Rhizobiaceae</taxon>
        <taxon>Rhizobium/Agrobacterium group</taxon>
        <taxon>Rhizobium</taxon>
    </lineage>
</organism>
<protein>
    <submittedName>
        <fullName evidence="1">Uncharacterized protein</fullName>
    </submittedName>
</protein>
<dbReference type="EMBL" id="QMKK01000033">
    <property type="protein sequence ID" value="RAX41110.1"/>
    <property type="molecule type" value="Genomic_DNA"/>
</dbReference>
<proteinExistence type="predicted"/>
<reference evidence="1 2" key="1">
    <citation type="submission" date="2018-06" db="EMBL/GenBank/DDBJ databases">
        <title>Whole Genome Sequence of an efficient microsymbiont, Rhizobium tropici.</title>
        <authorList>
            <person name="Srinivasan R."/>
            <person name="Singh H.V."/>
            <person name="Srivastava R."/>
            <person name="Kumari B."/>
            <person name="Radhakrishna A."/>
        </authorList>
    </citation>
    <scope>NUCLEOTIDE SEQUENCE [LARGE SCALE GENOMIC DNA]</scope>
    <source>
        <strain evidence="1 2">IGFRI Rhizo-19</strain>
    </source>
</reference>
<evidence type="ECO:0000313" key="1">
    <source>
        <dbReference type="EMBL" id="RAX41110.1"/>
    </source>
</evidence>
<accession>A0A329YKL6</accession>
<name>A0A329YKL6_RHITR</name>
<evidence type="ECO:0000313" key="2">
    <source>
        <dbReference type="Proteomes" id="UP000251205"/>
    </source>
</evidence>
<dbReference type="Proteomes" id="UP000251205">
    <property type="component" value="Unassembled WGS sequence"/>
</dbReference>
<dbReference type="AlphaFoldDB" id="A0A329YKL6"/>
<comment type="caution">
    <text evidence="1">The sequence shown here is derived from an EMBL/GenBank/DDBJ whole genome shotgun (WGS) entry which is preliminary data.</text>
</comment>
<gene>
    <name evidence="1" type="ORF">DQ393_13110</name>
</gene>
<sequence>MGQVHEIINYCYLLIFIKRIGSEMKIDAELWRIVQADQWVLEGGFNLLPDAIQHADGVI</sequence>